<evidence type="ECO:0000256" key="6">
    <source>
        <dbReference type="ARBA" id="ARBA00022840"/>
    </source>
</evidence>
<gene>
    <name evidence="8" type="ORF">OLC1_LOCUS20411</name>
</gene>
<dbReference type="PANTHER" id="PTHR45800:SF28">
    <property type="entry name" value="1-PHOSPHATIDYLINOSITOL 4-KINASE"/>
    <property type="match status" value="1"/>
</dbReference>
<dbReference type="InterPro" id="IPR029071">
    <property type="entry name" value="Ubiquitin-like_domsf"/>
</dbReference>
<accession>A0AAV1DZP9</accession>
<organism evidence="8 9">
    <name type="scientific">Oldenlandia corymbosa var. corymbosa</name>
    <dbReference type="NCBI Taxonomy" id="529605"/>
    <lineage>
        <taxon>Eukaryota</taxon>
        <taxon>Viridiplantae</taxon>
        <taxon>Streptophyta</taxon>
        <taxon>Embryophyta</taxon>
        <taxon>Tracheophyta</taxon>
        <taxon>Spermatophyta</taxon>
        <taxon>Magnoliopsida</taxon>
        <taxon>eudicotyledons</taxon>
        <taxon>Gunneridae</taxon>
        <taxon>Pentapetalae</taxon>
        <taxon>asterids</taxon>
        <taxon>lamiids</taxon>
        <taxon>Gentianales</taxon>
        <taxon>Rubiaceae</taxon>
        <taxon>Rubioideae</taxon>
        <taxon>Spermacoceae</taxon>
        <taxon>Hedyotis-Oldenlandia complex</taxon>
        <taxon>Oldenlandia</taxon>
    </lineage>
</organism>
<dbReference type="Pfam" id="PF00454">
    <property type="entry name" value="PI3_PI4_kinase"/>
    <property type="match status" value="1"/>
</dbReference>
<comment type="similarity">
    <text evidence="1">Belongs to the PI3/PI4-kinase family. Type II PI4K subfamily.</text>
</comment>
<reference evidence="8" key="1">
    <citation type="submission" date="2023-03" db="EMBL/GenBank/DDBJ databases">
        <authorList>
            <person name="Julca I."/>
        </authorList>
    </citation>
    <scope>NUCLEOTIDE SEQUENCE</scope>
</reference>
<evidence type="ECO:0000313" key="9">
    <source>
        <dbReference type="Proteomes" id="UP001161247"/>
    </source>
</evidence>
<sequence>MSPQLDGPVCIPRAIEVLNISPYRGDCHGSMSIEEEAAFPAAAGRRRLFVQTENGQVLDLDLDRRDNVNSVKKRLQLALNIPTDESSLTIGDMILNKDLWAARKNFPLLLTRNVMHRSSSTPSLSPTGRDVPHRDKSGIIEILGHSNHFAGISKLVNEITIAIEKGIDPVPVNSGLGGAYYFKNCKGEYVAIVKPTDEEPFAPNNPKGLTGKALGQPGVKWSVRVGETGYREVAAYLLDHDHFAMVPPTALVKISHSIFNLNGGVNRCNLQSLERVSKIASLQQFISHDFDASDHGTSNFPVSAVHRIGIFDVRIFNTDRHAGNLLVRKLDNVGRFGQVELFPIDHGLCLPEGLEDPYFEWIHWPQASIPFSEEEIKYIMKLDPFHDAEMLRAELPMIREASLRILVLCTIFLKEATTSGLCLAEIGEMMSREFRCHQEEPSELEILCLKAKQAVANHAVPTTEAEEREGSFHFGIDFENTETDIFSEVLEDFSCRVSLPPECKNVQSSTGLSRLQYTWEEEDASVDQNASADDSIFERDLNHTSTDSKLLKPPKKMNWEDSSGKPKLAFLDGTSFAQRRSSEELLPLTTGFVKFDDLSEKEWRLFLFRFQELLGPTLVQWKISRMGLKQKTRLGASCEF</sequence>
<dbReference type="GO" id="GO:0004430">
    <property type="term" value="F:1-phosphatidylinositol 4-kinase activity"/>
    <property type="evidence" value="ECO:0007669"/>
    <property type="project" value="UniProtKB-EC"/>
</dbReference>
<protein>
    <recommendedName>
        <fullName evidence="2">1-phosphatidylinositol 4-kinase</fullName>
        <ecNumber evidence="2">2.7.1.67</ecNumber>
    </recommendedName>
</protein>
<proteinExistence type="inferred from homology"/>
<keyword evidence="6" id="KW-0067">ATP-binding</keyword>
<feature type="domain" description="PI3K/PI4K catalytic" evidence="7">
    <location>
        <begin position="166"/>
        <end position="463"/>
    </location>
</feature>
<evidence type="ECO:0000256" key="4">
    <source>
        <dbReference type="ARBA" id="ARBA00022741"/>
    </source>
</evidence>
<dbReference type="SUPFAM" id="SSF54236">
    <property type="entry name" value="Ubiquitin-like"/>
    <property type="match status" value="1"/>
</dbReference>
<dbReference type="PROSITE" id="PS50290">
    <property type="entry name" value="PI3_4_KINASE_3"/>
    <property type="match status" value="1"/>
</dbReference>
<dbReference type="InterPro" id="IPR000403">
    <property type="entry name" value="PI3/4_kinase_cat_dom"/>
</dbReference>
<dbReference type="InterPro" id="IPR044571">
    <property type="entry name" value="P4KG1-8"/>
</dbReference>
<evidence type="ECO:0000259" key="7">
    <source>
        <dbReference type="PROSITE" id="PS50290"/>
    </source>
</evidence>
<dbReference type="GO" id="GO:0005524">
    <property type="term" value="F:ATP binding"/>
    <property type="evidence" value="ECO:0007669"/>
    <property type="project" value="UniProtKB-KW"/>
</dbReference>
<keyword evidence="5" id="KW-0418">Kinase</keyword>
<evidence type="ECO:0000256" key="1">
    <source>
        <dbReference type="ARBA" id="ARBA00008941"/>
    </source>
</evidence>
<keyword evidence="9" id="KW-1185">Reference proteome</keyword>
<evidence type="ECO:0000256" key="5">
    <source>
        <dbReference type="ARBA" id="ARBA00022777"/>
    </source>
</evidence>
<dbReference type="AlphaFoldDB" id="A0AAV1DZP9"/>
<evidence type="ECO:0000313" key="8">
    <source>
        <dbReference type="EMBL" id="CAI9113385.1"/>
    </source>
</evidence>
<evidence type="ECO:0000256" key="2">
    <source>
        <dbReference type="ARBA" id="ARBA00012169"/>
    </source>
</evidence>
<keyword evidence="4" id="KW-0547">Nucleotide-binding</keyword>
<dbReference type="EMBL" id="OX459124">
    <property type="protein sequence ID" value="CAI9113385.1"/>
    <property type="molecule type" value="Genomic_DNA"/>
</dbReference>
<dbReference type="EC" id="2.7.1.67" evidence="2"/>
<dbReference type="CDD" id="cd17039">
    <property type="entry name" value="Ubl_ubiquitin_like"/>
    <property type="match status" value="1"/>
</dbReference>
<name>A0AAV1DZP9_OLDCO</name>
<evidence type="ECO:0000256" key="3">
    <source>
        <dbReference type="ARBA" id="ARBA00022679"/>
    </source>
</evidence>
<dbReference type="PANTHER" id="PTHR45800">
    <property type="entry name" value="PHOSPHATIDYLINOSITOL 4-KINASE GAMMA"/>
    <property type="match status" value="1"/>
</dbReference>
<dbReference type="Proteomes" id="UP001161247">
    <property type="component" value="Chromosome 7"/>
</dbReference>
<keyword evidence="3" id="KW-0808">Transferase</keyword>